<evidence type="ECO:0000259" key="1">
    <source>
        <dbReference type="Pfam" id="PF01636"/>
    </source>
</evidence>
<evidence type="ECO:0000313" key="2">
    <source>
        <dbReference type="EMBL" id="KAK7049151.1"/>
    </source>
</evidence>
<keyword evidence="2" id="KW-0418">Kinase</keyword>
<dbReference type="AlphaFoldDB" id="A0AAW0DDU9"/>
<sequence length="269" mass="30351">MQNIPSPTSIKWTLELVKRRIEAGVEISPQVVDIGGGIIVKSGTARVKQEAKTTKFVARTTNIRVPNIYAGLHDEEFGTSYIVEEKLPGVPLKEVLPHIDDVTRNSLANELKGVCRELEALNGKGSMGNVGNPGKFLCSVFASPEIDDGPFHTTEEFIRSIPRALNKYVPTVTDIPALDVFDFNRNPVFSHGDLAPENILVHNGRVSGIIDWEHGGWYPYFWNDWIGRWRFRTQFRDRKWEGMVGVMTEAFPAEFQVFLRLHDLAQAYL</sequence>
<keyword evidence="3" id="KW-1185">Reference proteome</keyword>
<gene>
    <name evidence="2" type="ORF">R3P38DRAFT_1886505</name>
</gene>
<dbReference type="Proteomes" id="UP001362999">
    <property type="component" value="Unassembled WGS sequence"/>
</dbReference>
<dbReference type="PANTHER" id="PTHR21310:SF15">
    <property type="entry name" value="AMINOGLYCOSIDE PHOSPHOTRANSFERASE DOMAIN-CONTAINING PROTEIN"/>
    <property type="match status" value="1"/>
</dbReference>
<dbReference type="InterPro" id="IPR011009">
    <property type="entry name" value="Kinase-like_dom_sf"/>
</dbReference>
<dbReference type="InterPro" id="IPR002575">
    <property type="entry name" value="Aminoglycoside_PTrfase"/>
</dbReference>
<dbReference type="InterPro" id="IPR051678">
    <property type="entry name" value="AGP_Transferase"/>
</dbReference>
<dbReference type="SUPFAM" id="SSF56112">
    <property type="entry name" value="Protein kinase-like (PK-like)"/>
    <property type="match status" value="1"/>
</dbReference>
<dbReference type="Gene3D" id="3.90.1200.10">
    <property type="match status" value="1"/>
</dbReference>
<dbReference type="PANTHER" id="PTHR21310">
    <property type="entry name" value="AMINOGLYCOSIDE PHOSPHOTRANSFERASE-RELATED-RELATED"/>
    <property type="match status" value="1"/>
</dbReference>
<proteinExistence type="predicted"/>
<protein>
    <submittedName>
        <fullName evidence="2">Kinase-like domain-containing protein</fullName>
    </submittedName>
</protein>
<comment type="caution">
    <text evidence="2">The sequence shown here is derived from an EMBL/GenBank/DDBJ whole genome shotgun (WGS) entry which is preliminary data.</text>
</comment>
<evidence type="ECO:0000313" key="3">
    <source>
        <dbReference type="Proteomes" id="UP001362999"/>
    </source>
</evidence>
<dbReference type="EMBL" id="JAWWNJ010000009">
    <property type="protein sequence ID" value="KAK7049151.1"/>
    <property type="molecule type" value="Genomic_DNA"/>
</dbReference>
<reference evidence="2 3" key="1">
    <citation type="journal article" date="2024" name="J Genomics">
        <title>Draft genome sequencing and assembly of Favolaschia claudopus CIRM-BRFM 2984 isolated from oak limbs.</title>
        <authorList>
            <person name="Navarro D."/>
            <person name="Drula E."/>
            <person name="Chaduli D."/>
            <person name="Cazenave R."/>
            <person name="Ahrendt S."/>
            <person name="Wang J."/>
            <person name="Lipzen A."/>
            <person name="Daum C."/>
            <person name="Barry K."/>
            <person name="Grigoriev I.V."/>
            <person name="Favel A."/>
            <person name="Rosso M.N."/>
            <person name="Martin F."/>
        </authorList>
    </citation>
    <scope>NUCLEOTIDE SEQUENCE [LARGE SCALE GENOMIC DNA]</scope>
    <source>
        <strain evidence="2 3">CIRM-BRFM 2984</strain>
    </source>
</reference>
<keyword evidence="2" id="KW-0808">Transferase</keyword>
<dbReference type="GO" id="GO:0016301">
    <property type="term" value="F:kinase activity"/>
    <property type="evidence" value="ECO:0007669"/>
    <property type="project" value="UniProtKB-KW"/>
</dbReference>
<accession>A0AAW0DDU9</accession>
<name>A0AAW0DDU9_9AGAR</name>
<organism evidence="2 3">
    <name type="scientific">Favolaschia claudopus</name>
    <dbReference type="NCBI Taxonomy" id="2862362"/>
    <lineage>
        <taxon>Eukaryota</taxon>
        <taxon>Fungi</taxon>
        <taxon>Dikarya</taxon>
        <taxon>Basidiomycota</taxon>
        <taxon>Agaricomycotina</taxon>
        <taxon>Agaricomycetes</taxon>
        <taxon>Agaricomycetidae</taxon>
        <taxon>Agaricales</taxon>
        <taxon>Marasmiineae</taxon>
        <taxon>Mycenaceae</taxon>
        <taxon>Favolaschia</taxon>
    </lineage>
</organism>
<feature type="domain" description="Aminoglycoside phosphotransferase" evidence="1">
    <location>
        <begin position="45"/>
        <end position="221"/>
    </location>
</feature>
<dbReference type="Pfam" id="PF01636">
    <property type="entry name" value="APH"/>
    <property type="match status" value="1"/>
</dbReference>